<dbReference type="Gene3D" id="3.90.550.10">
    <property type="entry name" value="Spore Coat Polysaccharide Biosynthesis Protein SpsA, Chain A"/>
    <property type="match status" value="1"/>
</dbReference>
<dbReference type="Proteomes" id="UP000028534">
    <property type="component" value="Unassembled WGS sequence"/>
</dbReference>
<accession>A0A084EBE1</accession>
<protein>
    <submittedName>
        <fullName evidence="2">Glycosyltransferase</fullName>
    </submittedName>
</protein>
<organism evidence="2 3">
    <name type="scientific">Sphingobium yanoikuyae</name>
    <name type="common">Sphingomonas yanoikuyae</name>
    <dbReference type="NCBI Taxonomy" id="13690"/>
    <lineage>
        <taxon>Bacteria</taxon>
        <taxon>Pseudomonadati</taxon>
        <taxon>Pseudomonadota</taxon>
        <taxon>Alphaproteobacteria</taxon>
        <taxon>Sphingomonadales</taxon>
        <taxon>Sphingomonadaceae</taxon>
        <taxon>Sphingobium</taxon>
    </lineage>
</organism>
<dbReference type="InterPro" id="IPR001173">
    <property type="entry name" value="Glyco_trans_2-like"/>
</dbReference>
<comment type="caution">
    <text evidence="2">The sequence shown here is derived from an EMBL/GenBank/DDBJ whole genome shotgun (WGS) entry which is preliminary data.</text>
</comment>
<reference evidence="2 3" key="1">
    <citation type="submission" date="2014-03" db="EMBL/GenBank/DDBJ databases">
        <title>Genome sequence of Sphingobium yanoikuyae B1.</title>
        <authorList>
            <person name="Gan H.M."/>
            <person name="Gan H.Y."/>
            <person name="Savka M.A."/>
        </authorList>
    </citation>
    <scope>NUCLEOTIDE SEQUENCE [LARGE SCALE GENOMIC DNA]</scope>
    <source>
        <strain evidence="2 3">B1</strain>
    </source>
</reference>
<evidence type="ECO:0000259" key="1">
    <source>
        <dbReference type="Pfam" id="PF00535"/>
    </source>
</evidence>
<sequence length="354" mass="38566">MTDPLVSIIIPLFNAVDWIETTIASACAQTYRAIEIIVVDDGSTDASPDKVAAMARRDHRIRLIMQDNGGVARARNKGLDAASGAFIATLDADDIWAPRKIELQLAALLAGPADAALAYNWYRRIGPDGRVLGTSPYPRLEGHLFHRHLEWNFISNGSTPLVRTDVARSIGFDPGLRDAGSEGCEDYLFQLQVAHHHSFLCVPHFLTGYRQLPGSMGSSAERMTRSHLAMFARIAGDAPTTAQPVIARRRAELHLALANMQARRKSPRSAHHLFAAIKASPAATARTLLARASRGRTLPFPAGTIGEAFDTCATDQRDGEWATLRSGKLLAALHKLDRQMSVNPIKPALVPEPH</sequence>
<dbReference type="PANTHER" id="PTHR22916:SF3">
    <property type="entry name" value="UDP-GLCNAC:BETAGAL BETA-1,3-N-ACETYLGLUCOSAMINYLTRANSFERASE-LIKE PROTEIN 1"/>
    <property type="match status" value="1"/>
</dbReference>
<gene>
    <name evidence="2" type="ORF">CP98_04519</name>
</gene>
<dbReference type="EMBL" id="JGVR01000042">
    <property type="protein sequence ID" value="KEZ15283.1"/>
    <property type="molecule type" value="Genomic_DNA"/>
</dbReference>
<dbReference type="SUPFAM" id="SSF53448">
    <property type="entry name" value="Nucleotide-diphospho-sugar transferases"/>
    <property type="match status" value="1"/>
</dbReference>
<dbReference type="AlphaFoldDB" id="A0A084EBE1"/>
<proteinExistence type="predicted"/>
<dbReference type="PATRIC" id="fig|13690.10.peg.4654"/>
<dbReference type="InterPro" id="IPR029044">
    <property type="entry name" value="Nucleotide-diphossugar_trans"/>
</dbReference>
<dbReference type="PANTHER" id="PTHR22916">
    <property type="entry name" value="GLYCOSYLTRANSFERASE"/>
    <property type="match status" value="1"/>
</dbReference>
<name>A0A084EBE1_SPHYA</name>
<evidence type="ECO:0000313" key="2">
    <source>
        <dbReference type="EMBL" id="KEZ15283.1"/>
    </source>
</evidence>
<evidence type="ECO:0000313" key="3">
    <source>
        <dbReference type="Proteomes" id="UP000028534"/>
    </source>
</evidence>
<dbReference type="Pfam" id="PF00535">
    <property type="entry name" value="Glycos_transf_2"/>
    <property type="match status" value="1"/>
</dbReference>
<dbReference type="CDD" id="cd00761">
    <property type="entry name" value="Glyco_tranf_GTA_type"/>
    <property type="match status" value="1"/>
</dbReference>
<keyword evidence="2" id="KW-0808">Transferase</keyword>
<dbReference type="eggNOG" id="COG0463">
    <property type="taxonomic scope" value="Bacteria"/>
</dbReference>
<dbReference type="GO" id="GO:0016758">
    <property type="term" value="F:hexosyltransferase activity"/>
    <property type="evidence" value="ECO:0007669"/>
    <property type="project" value="UniProtKB-ARBA"/>
</dbReference>
<feature type="domain" description="Glycosyltransferase 2-like" evidence="1">
    <location>
        <begin position="7"/>
        <end position="133"/>
    </location>
</feature>
<dbReference type="RefSeq" id="WP_051886987.1">
    <property type="nucleotide sequence ID" value="NZ_JGVR01000042.1"/>
</dbReference>